<feature type="signal peptide" evidence="2">
    <location>
        <begin position="1"/>
        <end position="19"/>
    </location>
</feature>
<protein>
    <recommendedName>
        <fullName evidence="5">RlpA-like protein double-psi beta-barrel domain-containing protein</fullName>
    </recommendedName>
</protein>
<dbReference type="EMBL" id="ML119117">
    <property type="protein sequence ID" value="RPB14491.1"/>
    <property type="molecule type" value="Genomic_DNA"/>
</dbReference>
<gene>
    <name evidence="3" type="ORF">P167DRAFT_543632</name>
</gene>
<dbReference type="InterPro" id="IPR036908">
    <property type="entry name" value="RlpA-like_sf"/>
</dbReference>
<keyword evidence="4" id="KW-1185">Reference proteome</keyword>
<dbReference type="Proteomes" id="UP000277580">
    <property type="component" value="Unassembled WGS sequence"/>
</dbReference>
<keyword evidence="2" id="KW-0732">Signal</keyword>
<organism evidence="3 4">
    <name type="scientific">Morchella conica CCBAS932</name>
    <dbReference type="NCBI Taxonomy" id="1392247"/>
    <lineage>
        <taxon>Eukaryota</taxon>
        <taxon>Fungi</taxon>
        <taxon>Dikarya</taxon>
        <taxon>Ascomycota</taxon>
        <taxon>Pezizomycotina</taxon>
        <taxon>Pezizomycetes</taxon>
        <taxon>Pezizales</taxon>
        <taxon>Morchellaceae</taxon>
        <taxon>Morchella</taxon>
    </lineage>
</organism>
<reference evidence="3 4" key="1">
    <citation type="journal article" date="2018" name="Nat. Ecol. Evol.">
        <title>Pezizomycetes genomes reveal the molecular basis of ectomycorrhizal truffle lifestyle.</title>
        <authorList>
            <person name="Murat C."/>
            <person name="Payen T."/>
            <person name="Noel B."/>
            <person name="Kuo A."/>
            <person name="Morin E."/>
            <person name="Chen J."/>
            <person name="Kohler A."/>
            <person name="Krizsan K."/>
            <person name="Balestrini R."/>
            <person name="Da Silva C."/>
            <person name="Montanini B."/>
            <person name="Hainaut M."/>
            <person name="Levati E."/>
            <person name="Barry K.W."/>
            <person name="Belfiori B."/>
            <person name="Cichocki N."/>
            <person name="Clum A."/>
            <person name="Dockter R.B."/>
            <person name="Fauchery L."/>
            <person name="Guy J."/>
            <person name="Iotti M."/>
            <person name="Le Tacon F."/>
            <person name="Lindquist E.A."/>
            <person name="Lipzen A."/>
            <person name="Malagnac F."/>
            <person name="Mello A."/>
            <person name="Molinier V."/>
            <person name="Miyauchi S."/>
            <person name="Poulain J."/>
            <person name="Riccioni C."/>
            <person name="Rubini A."/>
            <person name="Sitrit Y."/>
            <person name="Splivallo R."/>
            <person name="Traeger S."/>
            <person name="Wang M."/>
            <person name="Zifcakova L."/>
            <person name="Wipf D."/>
            <person name="Zambonelli A."/>
            <person name="Paolocci F."/>
            <person name="Nowrousian M."/>
            <person name="Ottonello S."/>
            <person name="Baldrian P."/>
            <person name="Spatafora J.W."/>
            <person name="Henrissat B."/>
            <person name="Nagy L.G."/>
            <person name="Aury J.M."/>
            <person name="Wincker P."/>
            <person name="Grigoriev I.V."/>
            <person name="Bonfante P."/>
            <person name="Martin F.M."/>
        </authorList>
    </citation>
    <scope>NUCLEOTIDE SEQUENCE [LARGE SCALE GENOMIC DNA]</scope>
    <source>
        <strain evidence="3 4">CCBAS932</strain>
    </source>
</reference>
<dbReference type="AlphaFoldDB" id="A0A3N4L1N2"/>
<dbReference type="Gene3D" id="2.40.40.10">
    <property type="entry name" value="RlpA-like domain"/>
    <property type="match status" value="1"/>
</dbReference>
<name>A0A3N4L1N2_9PEZI</name>
<feature type="chain" id="PRO_5018292278" description="RlpA-like protein double-psi beta-barrel domain-containing protein" evidence="2">
    <location>
        <begin position="20"/>
        <end position="344"/>
    </location>
</feature>
<evidence type="ECO:0000256" key="2">
    <source>
        <dbReference type="SAM" id="SignalP"/>
    </source>
</evidence>
<evidence type="ECO:0008006" key="5">
    <source>
        <dbReference type="Google" id="ProtNLM"/>
    </source>
</evidence>
<evidence type="ECO:0000256" key="1">
    <source>
        <dbReference type="SAM" id="MobiDB-lite"/>
    </source>
</evidence>
<feature type="region of interest" description="Disordered" evidence="1">
    <location>
        <begin position="77"/>
        <end position="191"/>
    </location>
</feature>
<dbReference type="SUPFAM" id="SSF50685">
    <property type="entry name" value="Barwin-like endoglucanases"/>
    <property type="match status" value="1"/>
</dbReference>
<sequence length="344" mass="35444">MKFSTTTLGFVLSLSAVMAAPLKERAVEVATVTETYTKVVHETAVVWVPPPAKSEHPAAYSAKQYGYEPSSITTTHETVVETSTPVSSIPSTLSTSSTSSFSSSSLSSSSTESTTSSSTESTSTEATTTTESTSTESTSTEATSTTSTTTEATSTSTTSTAESTTSTTAEPTTSTTSQEPTTSSTSVSIPSTTIEASTTAVIPSFTPLSIPTTTQPAATSAVAKAVESAVSSGSGSGMYAGQMTYYTPGLGSCGETSGEGDYIVAAAWQYMWEGYGSSLNPNKNPKCGQKVMMTGPKGKQVPATIVDTCPGCNGKYDLDCTLVLFKELGCTEADGRCQMTWSPM</sequence>
<dbReference type="STRING" id="1392247.A0A3N4L1N2"/>
<evidence type="ECO:0000313" key="3">
    <source>
        <dbReference type="EMBL" id="RPB14491.1"/>
    </source>
</evidence>
<dbReference type="OrthoDB" id="623670at2759"/>
<dbReference type="CDD" id="cd22191">
    <property type="entry name" value="DPBB_RlpA_EXP_N-like"/>
    <property type="match status" value="1"/>
</dbReference>
<accession>A0A3N4L1N2</accession>
<dbReference type="InParanoid" id="A0A3N4L1N2"/>
<evidence type="ECO:0000313" key="4">
    <source>
        <dbReference type="Proteomes" id="UP000277580"/>
    </source>
</evidence>
<proteinExistence type="predicted"/>